<dbReference type="GO" id="GO:0005886">
    <property type="term" value="C:plasma membrane"/>
    <property type="evidence" value="ECO:0007669"/>
    <property type="project" value="UniProtKB-SubCell"/>
</dbReference>
<accession>A0A220VEP8</accession>
<keyword evidence="5 6" id="KW-0472">Membrane</keyword>
<evidence type="ECO:0000313" key="7">
    <source>
        <dbReference type="EMBL" id="ASK78819.1"/>
    </source>
</evidence>
<dbReference type="Proteomes" id="UP000242175">
    <property type="component" value="Chromosome large"/>
</dbReference>
<evidence type="ECO:0000256" key="3">
    <source>
        <dbReference type="ARBA" id="ARBA00022692"/>
    </source>
</evidence>
<evidence type="ECO:0000256" key="1">
    <source>
        <dbReference type="ARBA" id="ARBA00004651"/>
    </source>
</evidence>
<feature type="transmembrane region" description="Helical" evidence="6">
    <location>
        <begin position="41"/>
        <end position="62"/>
    </location>
</feature>
<evidence type="ECO:0000256" key="2">
    <source>
        <dbReference type="ARBA" id="ARBA00022475"/>
    </source>
</evidence>
<proteinExistence type="predicted"/>
<comment type="subcellular location">
    <subcellularLocation>
        <location evidence="1">Cell membrane</location>
        <topology evidence="1">Multi-pass membrane protein</topology>
    </subcellularLocation>
</comment>
<keyword evidence="3 6" id="KW-0812">Transmembrane</keyword>
<reference evidence="7 8" key="1">
    <citation type="journal article" date="2016" name="Int. J. Syst. Evol. Microbiol.">
        <title>Paraphotobacterium marinum gen. nov., sp. nov., a member of the family Vibrionaceae, isolated from surface seawater.</title>
        <authorList>
            <person name="Huang Z."/>
            <person name="Dong C."/>
            <person name="Shao Z."/>
        </authorList>
    </citation>
    <scope>NUCLEOTIDE SEQUENCE [LARGE SCALE GENOMIC DNA]</scope>
    <source>
        <strain evidence="7 8">NSCS20N07D</strain>
    </source>
</reference>
<dbReference type="PANTHER" id="PTHR30086">
    <property type="entry name" value="ARGININE EXPORTER PROTEIN ARGO"/>
    <property type="match status" value="1"/>
</dbReference>
<feature type="transmembrane region" description="Helical" evidence="6">
    <location>
        <begin position="82"/>
        <end position="105"/>
    </location>
</feature>
<evidence type="ECO:0000256" key="5">
    <source>
        <dbReference type="ARBA" id="ARBA00023136"/>
    </source>
</evidence>
<evidence type="ECO:0000313" key="8">
    <source>
        <dbReference type="Proteomes" id="UP000242175"/>
    </source>
</evidence>
<dbReference type="KEGG" id="pmai:CF386_07340"/>
<evidence type="ECO:0000256" key="6">
    <source>
        <dbReference type="SAM" id="Phobius"/>
    </source>
</evidence>
<dbReference type="InterPro" id="IPR001123">
    <property type="entry name" value="LeuE-type"/>
</dbReference>
<dbReference type="AlphaFoldDB" id="A0A220VEP8"/>
<sequence>MRKNNILLCVFVCITIDIFLITFGVLGFGELIKNSHIMLKIATYGGASFLFLYALLSFKSCFSSDRCLKQDKTKNKQSKKTIFITLLAFSLLNPHVYLDTVILIGSISTQFDSLNKIYFTLGTFIASILWFLSLGYLSRFLLPIFQNRYLGKF</sequence>
<dbReference type="EMBL" id="CP022355">
    <property type="protein sequence ID" value="ASK78819.1"/>
    <property type="molecule type" value="Genomic_DNA"/>
</dbReference>
<organism evidence="7 8">
    <name type="scientific">Paraphotobacterium marinum</name>
    <dbReference type="NCBI Taxonomy" id="1755811"/>
    <lineage>
        <taxon>Bacteria</taxon>
        <taxon>Pseudomonadati</taxon>
        <taxon>Pseudomonadota</taxon>
        <taxon>Gammaproteobacteria</taxon>
        <taxon>Vibrionales</taxon>
        <taxon>Vibrionaceae</taxon>
        <taxon>Paraphotobacterium</taxon>
    </lineage>
</organism>
<dbReference type="Pfam" id="PF01810">
    <property type="entry name" value="LysE"/>
    <property type="match status" value="1"/>
</dbReference>
<dbReference type="OrthoDB" id="5638726at2"/>
<dbReference type="PANTHER" id="PTHR30086:SF20">
    <property type="entry name" value="ARGININE EXPORTER PROTEIN ARGO-RELATED"/>
    <property type="match status" value="1"/>
</dbReference>
<dbReference type="RefSeq" id="WP_089073727.1">
    <property type="nucleotide sequence ID" value="NZ_CP022355.1"/>
</dbReference>
<feature type="transmembrane region" description="Helical" evidence="6">
    <location>
        <begin position="7"/>
        <end position="29"/>
    </location>
</feature>
<feature type="transmembrane region" description="Helical" evidence="6">
    <location>
        <begin position="117"/>
        <end position="142"/>
    </location>
</feature>
<evidence type="ECO:0000256" key="4">
    <source>
        <dbReference type="ARBA" id="ARBA00022989"/>
    </source>
</evidence>
<protein>
    <submittedName>
        <fullName evidence="7">Amino acid transporter</fullName>
    </submittedName>
</protein>
<dbReference type="GO" id="GO:0015171">
    <property type="term" value="F:amino acid transmembrane transporter activity"/>
    <property type="evidence" value="ECO:0007669"/>
    <property type="project" value="TreeGrafter"/>
</dbReference>
<keyword evidence="2" id="KW-1003">Cell membrane</keyword>
<gene>
    <name evidence="7" type="ORF">CF386_07340</name>
</gene>
<keyword evidence="4 6" id="KW-1133">Transmembrane helix</keyword>
<name>A0A220VEP8_9GAMM</name>
<keyword evidence="8" id="KW-1185">Reference proteome</keyword>